<feature type="transmembrane region" description="Helical" evidence="1">
    <location>
        <begin position="6"/>
        <end position="26"/>
    </location>
</feature>
<keyword evidence="1" id="KW-0472">Membrane</keyword>
<dbReference type="AlphaFoldDB" id="Q2J9D5"/>
<dbReference type="KEGG" id="fra:Francci3_2747"/>
<dbReference type="OrthoDB" id="3684935at2"/>
<dbReference type="InterPro" id="IPR021315">
    <property type="entry name" value="Gap/Sap"/>
</dbReference>
<protein>
    <recommendedName>
        <fullName evidence="4">GAP family protein</fullName>
    </recommendedName>
</protein>
<evidence type="ECO:0000313" key="3">
    <source>
        <dbReference type="Proteomes" id="UP000001937"/>
    </source>
</evidence>
<evidence type="ECO:0000256" key="1">
    <source>
        <dbReference type="SAM" id="Phobius"/>
    </source>
</evidence>
<evidence type="ECO:0008006" key="4">
    <source>
        <dbReference type="Google" id="ProtNLM"/>
    </source>
</evidence>
<keyword evidence="1" id="KW-0812">Transmembrane</keyword>
<accession>Q2J9D5</accession>
<feature type="transmembrane region" description="Helical" evidence="1">
    <location>
        <begin position="191"/>
        <end position="209"/>
    </location>
</feature>
<dbReference type="EMBL" id="CP000249">
    <property type="protein sequence ID" value="ABD12107.1"/>
    <property type="molecule type" value="Genomic_DNA"/>
</dbReference>
<gene>
    <name evidence="2" type="ordered locus">Francci3_2747</name>
</gene>
<dbReference type="RefSeq" id="WP_011437137.1">
    <property type="nucleotide sequence ID" value="NC_007777.1"/>
</dbReference>
<feature type="transmembrane region" description="Helical" evidence="1">
    <location>
        <begin position="78"/>
        <end position="96"/>
    </location>
</feature>
<organism evidence="2 3">
    <name type="scientific">Frankia casuarinae (strain DSM 45818 / CECT 9043 / HFP020203 / CcI3)</name>
    <dbReference type="NCBI Taxonomy" id="106370"/>
    <lineage>
        <taxon>Bacteria</taxon>
        <taxon>Bacillati</taxon>
        <taxon>Actinomycetota</taxon>
        <taxon>Actinomycetes</taxon>
        <taxon>Frankiales</taxon>
        <taxon>Frankiaceae</taxon>
        <taxon>Frankia</taxon>
    </lineage>
</organism>
<keyword evidence="3" id="KW-1185">Reference proteome</keyword>
<dbReference type="HOGENOM" id="CLU_1320305_0_0_11"/>
<sequence length="210" mass="22415">MDGLQILPLAITMMIGPQIMSAIIFVTTPRAGRVSLGFLAGVAAATAAGVAVMMGLAALLDSAVDLGSSRSNGSAGQIIQYVLVGLLAVAAVKNWVRRETVEPPKWLTTLMAADLMKAFQVGLFVILLMPSDIVIMMTVGIHLQQNNASYAAALPFIGLTVTVAALPLLARLLFHRRAEVAAPRVRDWMNTHSWLINIIVCIIFIALIID</sequence>
<feature type="transmembrane region" description="Helical" evidence="1">
    <location>
        <begin position="121"/>
        <end position="143"/>
    </location>
</feature>
<reference evidence="2 3" key="1">
    <citation type="journal article" date="2007" name="Genome Res.">
        <title>Genome characteristics of facultatively symbiotic Frankia sp. strains reflect host range and host plant biogeography.</title>
        <authorList>
            <person name="Normand P."/>
            <person name="Lapierre P."/>
            <person name="Tisa L.S."/>
            <person name="Gogarten J.P."/>
            <person name="Alloisio N."/>
            <person name="Bagnarol E."/>
            <person name="Bassi C.A."/>
            <person name="Berry A.M."/>
            <person name="Bickhart D.M."/>
            <person name="Choisne N."/>
            <person name="Couloux A."/>
            <person name="Cournoyer B."/>
            <person name="Cruveiller S."/>
            <person name="Daubin V."/>
            <person name="Demange N."/>
            <person name="Francino M.P."/>
            <person name="Goltsman E."/>
            <person name="Huang Y."/>
            <person name="Kopp O.R."/>
            <person name="Labarre L."/>
            <person name="Lapidus A."/>
            <person name="Lavire C."/>
            <person name="Marechal J."/>
            <person name="Martinez M."/>
            <person name="Mastronunzio J.E."/>
            <person name="Mullin B.C."/>
            <person name="Niemann J."/>
            <person name="Pujic P."/>
            <person name="Rawnsley T."/>
            <person name="Rouy Z."/>
            <person name="Schenowitz C."/>
            <person name="Sellstedt A."/>
            <person name="Tavares F."/>
            <person name="Tomkins J.P."/>
            <person name="Vallenet D."/>
            <person name="Valverde C."/>
            <person name="Wall L.G."/>
            <person name="Wang Y."/>
            <person name="Medigue C."/>
            <person name="Benson D.R."/>
        </authorList>
    </citation>
    <scope>NUCLEOTIDE SEQUENCE [LARGE SCALE GENOMIC DNA]</scope>
    <source>
        <strain evidence="3">DSM 45818 / CECT 9043 / CcI3</strain>
    </source>
</reference>
<name>Q2J9D5_FRACC</name>
<dbReference type="Pfam" id="PF11139">
    <property type="entry name" value="SfLAP"/>
    <property type="match status" value="1"/>
</dbReference>
<evidence type="ECO:0000313" key="2">
    <source>
        <dbReference type="EMBL" id="ABD12107.1"/>
    </source>
</evidence>
<dbReference type="Proteomes" id="UP000001937">
    <property type="component" value="Chromosome"/>
</dbReference>
<dbReference type="STRING" id="106370.Francci3_2747"/>
<proteinExistence type="predicted"/>
<dbReference type="eggNOG" id="ENOG502ZC20">
    <property type="taxonomic scope" value="Bacteria"/>
</dbReference>
<feature type="transmembrane region" description="Helical" evidence="1">
    <location>
        <begin position="149"/>
        <end position="170"/>
    </location>
</feature>
<keyword evidence="1" id="KW-1133">Transmembrane helix</keyword>
<feature type="transmembrane region" description="Helical" evidence="1">
    <location>
        <begin position="38"/>
        <end position="58"/>
    </location>
</feature>